<comment type="pathway">
    <text evidence="1">Amino-acid biosynthesis; L-isoleucine biosynthesis; 2-oxobutanoate from pyruvate: step 1/3.</text>
</comment>
<dbReference type="CDD" id="cd07941">
    <property type="entry name" value="DRE_TIM_LeuA3"/>
    <property type="match status" value="1"/>
</dbReference>
<evidence type="ECO:0000313" key="11">
    <source>
        <dbReference type="Proteomes" id="UP000240880"/>
    </source>
</evidence>
<dbReference type="Pfam" id="PF22617">
    <property type="entry name" value="HCS_D2"/>
    <property type="match status" value="1"/>
</dbReference>
<evidence type="ECO:0000256" key="3">
    <source>
        <dbReference type="ARBA" id="ARBA00022605"/>
    </source>
</evidence>
<dbReference type="Gene3D" id="1.10.238.260">
    <property type="match status" value="1"/>
</dbReference>
<dbReference type="PANTHER" id="PTHR43538:SF1">
    <property type="entry name" value="(R)-CITRAMALATE SYNTHASE"/>
    <property type="match status" value="1"/>
</dbReference>
<dbReference type="Gene3D" id="3.20.20.70">
    <property type="entry name" value="Aldolase class I"/>
    <property type="match status" value="1"/>
</dbReference>
<dbReference type="NCBIfam" id="TIGR00977">
    <property type="entry name" value="citramal_synth"/>
    <property type="match status" value="1"/>
</dbReference>
<dbReference type="GO" id="GO:0009098">
    <property type="term" value="P:L-leucine biosynthetic process"/>
    <property type="evidence" value="ECO:0007669"/>
    <property type="project" value="InterPro"/>
</dbReference>
<dbReference type="SUPFAM" id="SSF51569">
    <property type="entry name" value="Aldolase"/>
    <property type="match status" value="1"/>
</dbReference>
<dbReference type="GO" id="GO:0003852">
    <property type="term" value="F:2-isopropylmalate synthase activity"/>
    <property type="evidence" value="ECO:0007669"/>
    <property type="project" value="InterPro"/>
</dbReference>
<dbReference type="SUPFAM" id="SSF110921">
    <property type="entry name" value="2-isopropylmalate synthase LeuA, allosteric (dimerisation) domain"/>
    <property type="match status" value="1"/>
</dbReference>
<accession>A0A2R6AD73</accession>
<gene>
    <name evidence="10" type="ORF">B9Q01_01265</name>
</gene>
<dbReference type="InterPro" id="IPR002034">
    <property type="entry name" value="AIPM/Hcit_synth_CS"/>
</dbReference>
<dbReference type="GO" id="GO:0043714">
    <property type="term" value="F:(R)-citramalate synthase activity"/>
    <property type="evidence" value="ECO:0007669"/>
    <property type="project" value="UniProtKB-UniRule"/>
</dbReference>
<dbReference type="InterPro" id="IPR013709">
    <property type="entry name" value="2-isopropylmalate_synth_dimer"/>
</dbReference>
<feature type="domain" description="Pyruvate carboxyltransferase" evidence="9">
    <location>
        <begin position="6"/>
        <end position="272"/>
    </location>
</feature>
<keyword evidence="5 8" id="KW-0808">Transferase</keyword>
<dbReference type="SMART" id="SM00917">
    <property type="entry name" value="LeuA_dimer"/>
    <property type="match status" value="1"/>
</dbReference>
<keyword evidence="3" id="KW-0028">Amino-acid biosynthesis</keyword>
<evidence type="ECO:0000256" key="4">
    <source>
        <dbReference type="ARBA" id="ARBA00022624"/>
    </source>
</evidence>
<reference evidence="10 11" key="1">
    <citation type="submission" date="2017-04" db="EMBL/GenBank/DDBJ databases">
        <title>Novel microbial lineages endemic to geothermal iron-oxide mats fill important gaps in the evolutionary history of Archaea.</title>
        <authorList>
            <person name="Jay Z.J."/>
            <person name="Beam J.P."/>
            <person name="Dlakic M."/>
            <person name="Rusch D.B."/>
            <person name="Kozubal M.A."/>
            <person name="Inskeep W.P."/>
        </authorList>
    </citation>
    <scope>NUCLEOTIDE SEQUENCE [LARGE SCALE GENOMIC DNA]</scope>
    <source>
        <strain evidence="10">OSP_D</strain>
    </source>
</reference>
<dbReference type="Gene3D" id="3.30.160.270">
    <property type="match status" value="1"/>
</dbReference>
<dbReference type="PANTHER" id="PTHR43538">
    <property type="entry name" value="ALPHA-IPM SYNTHASE/HOMOCITRATE SYNTHASE"/>
    <property type="match status" value="1"/>
</dbReference>
<dbReference type="GO" id="GO:0009097">
    <property type="term" value="P:isoleucine biosynthetic process"/>
    <property type="evidence" value="ECO:0007669"/>
    <property type="project" value="UniProtKB-UniRule"/>
</dbReference>
<dbReference type="PROSITE" id="PS00815">
    <property type="entry name" value="AIPM_HOMOCIT_SYNTH_1"/>
    <property type="match status" value="1"/>
</dbReference>
<evidence type="ECO:0000256" key="8">
    <source>
        <dbReference type="RuleBase" id="RU003523"/>
    </source>
</evidence>
<dbReference type="PROSITE" id="PS00816">
    <property type="entry name" value="AIPM_HOMOCIT_SYNTH_2"/>
    <property type="match status" value="1"/>
</dbReference>
<dbReference type="PROSITE" id="PS50991">
    <property type="entry name" value="PYR_CT"/>
    <property type="match status" value="1"/>
</dbReference>
<evidence type="ECO:0000259" key="9">
    <source>
        <dbReference type="PROSITE" id="PS50991"/>
    </source>
</evidence>
<organism evidence="10 11">
    <name type="scientific">Candidatus Marsarchaeota G1 archaeon OSP_D</name>
    <dbReference type="NCBI Taxonomy" id="1978155"/>
    <lineage>
        <taxon>Archaea</taxon>
        <taxon>Candidatus Marsarchaeota</taxon>
        <taxon>Candidatus Marsarchaeota group 1</taxon>
    </lineage>
</organism>
<evidence type="ECO:0000256" key="2">
    <source>
        <dbReference type="ARBA" id="ARBA00006154"/>
    </source>
</evidence>
<dbReference type="Proteomes" id="UP000240880">
    <property type="component" value="Unassembled WGS sequence"/>
</dbReference>
<comment type="similarity">
    <text evidence="2 8">Belongs to the alpha-IPM synthase/homocitrate synthase family.</text>
</comment>
<protein>
    <recommendedName>
        <fullName evidence="7">Citramalate synthase</fullName>
        <ecNumber evidence="7">2.3.3.21</ecNumber>
    </recommendedName>
</protein>
<dbReference type="EMBL" id="NEXC01000004">
    <property type="protein sequence ID" value="PSN84341.1"/>
    <property type="molecule type" value="Genomic_DNA"/>
</dbReference>
<keyword evidence="4" id="KW-0412">Isoleucine biosynthesis</keyword>
<dbReference type="InterPro" id="IPR005675">
    <property type="entry name" value="Citramal_synthase"/>
</dbReference>
<evidence type="ECO:0000256" key="6">
    <source>
        <dbReference type="ARBA" id="ARBA00023304"/>
    </source>
</evidence>
<dbReference type="InterPro" id="IPR036230">
    <property type="entry name" value="LeuA_allosteric_dom_sf"/>
</dbReference>
<proteinExistence type="inferred from homology"/>
<comment type="caution">
    <text evidence="10">The sequence shown here is derived from an EMBL/GenBank/DDBJ whole genome shotgun (WGS) entry which is preliminary data.</text>
</comment>
<evidence type="ECO:0000256" key="7">
    <source>
        <dbReference type="NCBIfam" id="TIGR00977"/>
    </source>
</evidence>
<evidence type="ECO:0000256" key="5">
    <source>
        <dbReference type="ARBA" id="ARBA00022679"/>
    </source>
</evidence>
<evidence type="ECO:0000313" key="10">
    <source>
        <dbReference type="EMBL" id="PSN84341.1"/>
    </source>
</evidence>
<dbReference type="Pfam" id="PF00682">
    <property type="entry name" value="HMGL-like"/>
    <property type="match status" value="1"/>
</dbReference>
<dbReference type="AlphaFoldDB" id="A0A2R6AD73"/>
<dbReference type="InterPro" id="IPR013785">
    <property type="entry name" value="Aldolase_TIM"/>
</dbReference>
<dbReference type="UniPathway" id="UPA00047">
    <property type="reaction ID" value="UER00066"/>
</dbReference>
<evidence type="ECO:0000256" key="1">
    <source>
        <dbReference type="ARBA" id="ARBA00004743"/>
    </source>
</evidence>
<keyword evidence="6" id="KW-0100">Branched-chain amino acid biosynthesis</keyword>
<dbReference type="EC" id="2.3.3.21" evidence="7"/>
<sequence>MVYKSVEVLDTTLRDGAQGVGVSFTLNDKLRIAELLDILGVDYIEGGWPSSNPKDKEFFKKAKELSLSHSKLAAFGSTRKKGVKPHEDQNLQAIIESDVEVGVIFGKCWTLHVERVLNVSKEENLEMIRDSVEYLRAHGLKVIFDAEHFYQGHLHDPEYALSALKAAYDAGAHTIVLADTNGAMLPHQVYEITKKVVQSLNARIGLHMHNDSGCAVANTLIGVVAGATHIQGTINGLGERTGNADLVQILPSLLLKLRLTALKGEESLKTLKFVSKAVYQILGETPNPKQPYVGEDAFSHKAGVHADAVLKCPSAYEHIEPSLVGNTRKIVISELSGGSNLIDYVERLLGAKIHKRDERVMNALSKIKQKEKEGYSYDNATVSAILILLKELGLYKNLIKLEHWNVVTNSERSVAVVKANSFLEAAEDVGPVAAIDKALRKALLNEFPFLSMVFLTDYKVNLPGERKSTESVVRVNAEFSDGKSSWRTVGVSANIVDASIQALLDGYDFYVQAKALALERF</sequence>
<dbReference type="Pfam" id="PF08502">
    <property type="entry name" value="LeuA_dimer"/>
    <property type="match status" value="1"/>
</dbReference>
<dbReference type="InterPro" id="IPR054691">
    <property type="entry name" value="LeuA/HCS_post-cat"/>
</dbReference>
<name>A0A2R6AD73_9ARCH</name>
<dbReference type="InterPro" id="IPR000891">
    <property type="entry name" value="PYR_CT"/>
</dbReference>